<dbReference type="EMBL" id="BONE01000020">
    <property type="protein sequence ID" value="GIF73393.1"/>
    <property type="molecule type" value="Genomic_DNA"/>
</dbReference>
<proteinExistence type="predicted"/>
<keyword evidence="2" id="KW-1185">Reference proteome</keyword>
<gene>
    <name evidence="1" type="ORF">Asi02nite_29110</name>
</gene>
<name>A0ABQ4CQ23_9ACTN</name>
<evidence type="ECO:0000313" key="2">
    <source>
        <dbReference type="Proteomes" id="UP000604117"/>
    </source>
</evidence>
<evidence type="ECO:0008006" key="3">
    <source>
        <dbReference type="Google" id="ProtNLM"/>
    </source>
</evidence>
<evidence type="ECO:0000313" key="1">
    <source>
        <dbReference type="EMBL" id="GIF73393.1"/>
    </source>
</evidence>
<comment type="caution">
    <text evidence="1">The sequence shown here is derived from an EMBL/GenBank/DDBJ whole genome shotgun (WGS) entry which is preliminary data.</text>
</comment>
<dbReference type="RefSeq" id="WP_239126718.1">
    <property type="nucleotide sequence ID" value="NZ_BONE01000020.1"/>
</dbReference>
<dbReference type="Proteomes" id="UP000604117">
    <property type="component" value="Unassembled WGS sequence"/>
</dbReference>
<sequence>MLFVTHEINPVLPYVDRVLYLAGGGFQVGTVEEVFTSAALSRLYGVPVEVVRVNGRILVAGIPAADEHG</sequence>
<accession>A0ABQ4CQ23</accession>
<protein>
    <recommendedName>
        <fullName evidence="3">Iron complex transport system ATP-binding protein</fullName>
    </recommendedName>
</protein>
<organism evidence="1 2">
    <name type="scientific">Asanoa siamensis</name>
    <dbReference type="NCBI Taxonomy" id="926357"/>
    <lineage>
        <taxon>Bacteria</taxon>
        <taxon>Bacillati</taxon>
        <taxon>Actinomycetota</taxon>
        <taxon>Actinomycetes</taxon>
        <taxon>Micromonosporales</taxon>
        <taxon>Micromonosporaceae</taxon>
        <taxon>Asanoa</taxon>
    </lineage>
</organism>
<reference evidence="1 2" key="1">
    <citation type="submission" date="2021-01" db="EMBL/GenBank/DDBJ databases">
        <title>Whole genome shotgun sequence of Asanoa siamensis NBRC 107932.</title>
        <authorList>
            <person name="Komaki H."/>
            <person name="Tamura T."/>
        </authorList>
    </citation>
    <scope>NUCLEOTIDE SEQUENCE [LARGE SCALE GENOMIC DNA]</scope>
    <source>
        <strain evidence="1 2">NBRC 107932</strain>
    </source>
</reference>